<name>K1QQ42_MAGGI</name>
<reference evidence="1" key="1">
    <citation type="journal article" date="2012" name="Nature">
        <title>The oyster genome reveals stress adaptation and complexity of shell formation.</title>
        <authorList>
            <person name="Zhang G."/>
            <person name="Fang X."/>
            <person name="Guo X."/>
            <person name="Li L."/>
            <person name="Luo R."/>
            <person name="Xu F."/>
            <person name="Yang P."/>
            <person name="Zhang L."/>
            <person name="Wang X."/>
            <person name="Qi H."/>
            <person name="Xiong Z."/>
            <person name="Que H."/>
            <person name="Xie Y."/>
            <person name="Holland P.W."/>
            <person name="Paps J."/>
            <person name="Zhu Y."/>
            <person name="Wu F."/>
            <person name="Chen Y."/>
            <person name="Wang J."/>
            <person name="Peng C."/>
            <person name="Meng J."/>
            <person name="Yang L."/>
            <person name="Liu J."/>
            <person name="Wen B."/>
            <person name="Zhang N."/>
            <person name="Huang Z."/>
            <person name="Zhu Q."/>
            <person name="Feng Y."/>
            <person name="Mount A."/>
            <person name="Hedgecock D."/>
            <person name="Xu Z."/>
            <person name="Liu Y."/>
            <person name="Domazet-Loso T."/>
            <person name="Du Y."/>
            <person name="Sun X."/>
            <person name="Zhang S."/>
            <person name="Liu B."/>
            <person name="Cheng P."/>
            <person name="Jiang X."/>
            <person name="Li J."/>
            <person name="Fan D."/>
            <person name="Wang W."/>
            <person name="Fu W."/>
            <person name="Wang T."/>
            <person name="Wang B."/>
            <person name="Zhang J."/>
            <person name="Peng Z."/>
            <person name="Li Y."/>
            <person name="Li N."/>
            <person name="Wang J."/>
            <person name="Chen M."/>
            <person name="He Y."/>
            <person name="Tan F."/>
            <person name="Song X."/>
            <person name="Zheng Q."/>
            <person name="Huang R."/>
            <person name="Yang H."/>
            <person name="Du X."/>
            <person name="Chen L."/>
            <person name="Yang M."/>
            <person name="Gaffney P.M."/>
            <person name="Wang S."/>
            <person name="Luo L."/>
            <person name="She Z."/>
            <person name="Ming Y."/>
            <person name="Huang W."/>
            <person name="Zhang S."/>
            <person name="Huang B."/>
            <person name="Zhang Y."/>
            <person name="Qu T."/>
            <person name="Ni P."/>
            <person name="Miao G."/>
            <person name="Wang J."/>
            <person name="Wang Q."/>
            <person name="Steinberg C.E."/>
            <person name="Wang H."/>
            <person name="Li N."/>
            <person name="Qian L."/>
            <person name="Zhang G."/>
            <person name="Li Y."/>
            <person name="Yang H."/>
            <person name="Liu X."/>
            <person name="Wang J."/>
            <person name="Yin Y."/>
            <person name="Wang J."/>
        </authorList>
    </citation>
    <scope>NUCLEOTIDE SEQUENCE [LARGE SCALE GENOMIC DNA]</scope>
    <source>
        <strain evidence="1">05x7-T-G4-1.051#20</strain>
    </source>
</reference>
<dbReference type="EMBL" id="JH818703">
    <property type="protein sequence ID" value="EKC30975.1"/>
    <property type="molecule type" value="Genomic_DNA"/>
</dbReference>
<accession>K1QQ42</accession>
<organism evidence="1">
    <name type="scientific">Magallana gigas</name>
    <name type="common">Pacific oyster</name>
    <name type="synonym">Crassostrea gigas</name>
    <dbReference type="NCBI Taxonomy" id="29159"/>
    <lineage>
        <taxon>Eukaryota</taxon>
        <taxon>Metazoa</taxon>
        <taxon>Spiralia</taxon>
        <taxon>Lophotrochozoa</taxon>
        <taxon>Mollusca</taxon>
        <taxon>Bivalvia</taxon>
        <taxon>Autobranchia</taxon>
        <taxon>Pteriomorphia</taxon>
        <taxon>Ostreida</taxon>
        <taxon>Ostreoidea</taxon>
        <taxon>Ostreidae</taxon>
        <taxon>Magallana</taxon>
    </lineage>
</organism>
<evidence type="ECO:0000313" key="1">
    <source>
        <dbReference type="EMBL" id="EKC30975.1"/>
    </source>
</evidence>
<proteinExistence type="predicted"/>
<dbReference type="AlphaFoldDB" id="K1QQ42"/>
<dbReference type="InParanoid" id="K1QQ42"/>
<dbReference type="HOGENOM" id="CLU_3016218_0_0_1"/>
<sequence length="56" mass="5877">MDADLQINTQPPSAIDYDKLALAILKHSAPANEIPATPALTACSNTGTLVNVIPIY</sequence>
<protein>
    <submittedName>
        <fullName evidence="1">Uncharacterized protein</fullName>
    </submittedName>
</protein>
<gene>
    <name evidence="1" type="ORF">CGI_10019778</name>
</gene>